<dbReference type="Pfam" id="PF10135">
    <property type="entry name" value="Rod-binding"/>
    <property type="match status" value="1"/>
</dbReference>
<dbReference type="InterPro" id="IPR013377">
    <property type="entry name" value="FlgJ"/>
</dbReference>
<dbReference type="GO" id="GO:0042597">
    <property type="term" value="C:periplasmic space"/>
    <property type="evidence" value="ECO:0007669"/>
    <property type="project" value="UniProtKB-SubCell"/>
</dbReference>
<dbReference type="Proteomes" id="UP000865968">
    <property type="component" value="Unassembled WGS sequence"/>
</dbReference>
<keyword evidence="13" id="KW-0969">Cilium</keyword>
<comment type="caution">
    <text evidence="13">The sequence shown here is derived from an EMBL/GenBank/DDBJ whole genome shotgun (WGS) entry which is preliminary data.</text>
</comment>
<dbReference type="Gene3D" id="1.10.530.10">
    <property type="match status" value="1"/>
</dbReference>
<dbReference type="RefSeq" id="WP_274371338.1">
    <property type="nucleotide sequence ID" value="NZ_JAKMWI010000017.1"/>
</dbReference>
<dbReference type="FunFam" id="2.10.70.40:FF:000001">
    <property type="entry name" value="Flagellar assembly peptidoglycan hydrolase FlgJ"/>
    <property type="match status" value="1"/>
</dbReference>
<dbReference type="AlphaFoldDB" id="A0AAN5MIL6"/>
<name>A0AAN5MIL6_MORMO</name>
<evidence type="ECO:0000256" key="6">
    <source>
        <dbReference type="ARBA" id="ARBA00022764"/>
    </source>
</evidence>
<dbReference type="Gene3D" id="2.10.70.40">
    <property type="entry name" value="peptidoglycan hydrolase"/>
    <property type="match status" value="1"/>
</dbReference>
<keyword evidence="9 13" id="KW-0326">Glycosidase</keyword>
<dbReference type="NCBIfam" id="TIGR02541">
    <property type="entry name" value="flagell_FlgJ"/>
    <property type="match status" value="1"/>
</dbReference>
<keyword evidence="8 13" id="KW-0378">Hydrolase</keyword>
<proteinExistence type="inferred from homology"/>
<protein>
    <recommendedName>
        <fullName evidence="5">Peptidoglycan hydrolase FlgJ</fullName>
    </recommendedName>
    <alternativeName>
        <fullName evidence="11">Muramidase FlgJ</fullName>
    </alternativeName>
</protein>
<dbReference type="PRINTS" id="PR01002">
    <property type="entry name" value="FLGFLGJ"/>
</dbReference>
<comment type="similarity">
    <text evidence="4">In the C-terminal section; belongs to the glycosyl hydrolase 73 family.</text>
</comment>
<reference evidence="13" key="1">
    <citation type="journal article" date="2018" name="Genome Biol.">
        <title>SKESA: strategic k-mer extension for scrupulous assemblies.</title>
        <authorList>
            <person name="Souvorov A."/>
            <person name="Agarwala R."/>
            <person name="Lipman D.J."/>
        </authorList>
    </citation>
    <scope>NUCLEOTIDE SEQUENCE</scope>
    <source>
        <strain evidence="13">Morganella morganii ARLG-3209</strain>
    </source>
</reference>
<dbReference type="InterPro" id="IPR051056">
    <property type="entry name" value="Glycosyl_Hydrolase_73"/>
</dbReference>
<dbReference type="GO" id="GO:0071973">
    <property type="term" value="P:bacterial-type flagellum-dependent cell motility"/>
    <property type="evidence" value="ECO:0007669"/>
    <property type="project" value="TreeGrafter"/>
</dbReference>
<keyword evidence="13" id="KW-0282">Flagellum</keyword>
<dbReference type="PANTHER" id="PTHR33308:SF9">
    <property type="entry name" value="PEPTIDOGLYCAN HYDROLASE FLGJ"/>
    <property type="match status" value="1"/>
</dbReference>
<keyword evidence="7" id="KW-1005">Bacterial flagellum biogenesis</keyword>
<feature type="domain" description="Mannosyl-glycoprotein endo-beta-N-acetylglucosamidase-like" evidence="12">
    <location>
        <begin position="142"/>
        <end position="307"/>
    </location>
</feature>
<dbReference type="Pfam" id="PF01832">
    <property type="entry name" value="Glucosaminidase"/>
    <property type="match status" value="1"/>
</dbReference>
<evidence type="ECO:0000256" key="3">
    <source>
        <dbReference type="ARBA" id="ARBA00006880"/>
    </source>
</evidence>
<dbReference type="GO" id="GO:0004040">
    <property type="term" value="F:amidase activity"/>
    <property type="evidence" value="ECO:0007669"/>
    <property type="project" value="InterPro"/>
</dbReference>
<keyword evidence="6" id="KW-0574">Periplasm</keyword>
<evidence type="ECO:0000256" key="4">
    <source>
        <dbReference type="ARBA" id="ARBA00007974"/>
    </source>
</evidence>
<gene>
    <name evidence="13" type="primary">flgJ</name>
    <name evidence="13" type="ORF">I8608_003595</name>
</gene>
<dbReference type="SMART" id="SM00047">
    <property type="entry name" value="LYZ2"/>
    <property type="match status" value="1"/>
</dbReference>
<evidence type="ECO:0000259" key="12">
    <source>
        <dbReference type="SMART" id="SM00047"/>
    </source>
</evidence>
<keyword evidence="10" id="KW-0961">Cell wall biogenesis/degradation</keyword>
<evidence type="ECO:0000256" key="1">
    <source>
        <dbReference type="ARBA" id="ARBA00002954"/>
    </source>
</evidence>
<dbReference type="GO" id="GO:0016798">
    <property type="term" value="F:hydrolase activity, acting on glycosyl bonds"/>
    <property type="evidence" value="ECO:0007669"/>
    <property type="project" value="UniProtKB-KW"/>
</dbReference>
<comment type="similarity">
    <text evidence="3">In the N-terminal section; belongs to the FlgJ family.</text>
</comment>
<dbReference type="GO" id="GO:0044780">
    <property type="term" value="P:bacterial-type flagellum assembly"/>
    <property type="evidence" value="ECO:0007669"/>
    <property type="project" value="InterPro"/>
</dbReference>
<reference evidence="13" key="2">
    <citation type="submission" date="2020-10" db="EMBL/GenBank/DDBJ databases">
        <authorList>
            <consortium name="NCBI Pathogen Detection Project"/>
        </authorList>
    </citation>
    <scope>NUCLEOTIDE SEQUENCE</scope>
    <source>
        <strain evidence="13">Morganella morganii ARLG-3209</strain>
    </source>
</reference>
<comment type="subcellular location">
    <subcellularLocation>
        <location evidence="2">Periplasm</location>
    </subcellularLocation>
</comment>
<dbReference type="PANTHER" id="PTHR33308">
    <property type="entry name" value="PEPTIDOGLYCAN HYDROLASE FLGJ"/>
    <property type="match status" value="1"/>
</dbReference>
<dbReference type="InterPro" id="IPR002901">
    <property type="entry name" value="MGlyc_endo_b_GlcNAc-like_dom"/>
</dbReference>
<evidence type="ECO:0000313" key="14">
    <source>
        <dbReference type="Proteomes" id="UP000865968"/>
    </source>
</evidence>
<dbReference type="GO" id="GO:0071555">
    <property type="term" value="P:cell wall organization"/>
    <property type="evidence" value="ECO:0007669"/>
    <property type="project" value="UniProtKB-KW"/>
</dbReference>
<evidence type="ECO:0000313" key="13">
    <source>
        <dbReference type="EMBL" id="HAT3810696.1"/>
    </source>
</evidence>
<accession>A0AAN5MIL6</accession>
<dbReference type="EMBL" id="DACSWI010000014">
    <property type="protein sequence ID" value="HAT3810696.1"/>
    <property type="molecule type" value="Genomic_DNA"/>
</dbReference>
<sequence>MNELLNRDAVFDLRSLDTLKASVKSDSSEGVRAVANQMEGLFVQMMLKSMRDASFKGGLLDSPQSNMFTSMYDQQISQEIAATGKLGLADLIVSQLTGEKVSSEQLTGGNHVELPGRLSRTVGNALIAGAEKVLPQAKAAMARLSEGSPAGSFISRMLAPAIEAERKSGIHHQLIIAQAALESGWGGKEIVTKDGKPSHNLFGIKATPNWKGERTEITTTEYIGGVKQKVKAEFRVYPSYAAALSDYTSLLSKNPRYKHVVSAPSPEIAAKALQSGGYATDPHYSGKLINIIQQVKNSTGQAISAYKNDAFELF</sequence>
<evidence type="ECO:0000256" key="2">
    <source>
        <dbReference type="ARBA" id="ARBA00004418"/>
    </source>
</evidence>
<organism evidence="13 14">
    <name type="scientific">Morganella morganii</name>
    <name type="common">Proteus morganii</name>
    <dbReference type="NCBI Taxonomy" id="582"/>
    <lineage>
        <taxon>Bacteria</taxon>
        <taxon>Pseudomonadati</taxon>
        <taxon>Pseudomonadota</taxon>
        <taxon>Gammaproteobacteria</taxon>
        <taxon>Enterobacterales</taxon>
        <taxon>Morganellaceae</taxon>
        <taxon>Morganella</taxon>
    </lineage>
</organism>
<comment type="function">
    <text evidence="1">Flagellum-specific muramidase which hydrolyzes the peptidoglycan layer to assemble the rod structure in the periplasmic space.</text>
</comment>
<dbReference type="InterPro" id="IPR019301">
    <property type="entry name" value="Flagellar_prot_FlgJ_N"/>
</dbReference>
<evidence type="ECO:0000256" key="10">
    <source>
        <dbReference type="ARBA" id="ARBA00023316"/>
    </source>
</evidence>
<evidence type="ECO:0000256" key="9">
    <source>
        <dbReference type="ARBA" id="ARBA00023295"/>
    </source>
</evidence>
<evidence type="ECO:0000256" key="7">
    <source>
        <dbReference type="ARBA" id="ARBA00022795"/>
    </source>
</evidence>
<evidence type="ECO:0000256" key="5">
    <source>
        <dbReference type="ARBA" id="ARBA00013433"/>
    </source>
</evidence>
<keyword evidence="13" id="KW-0966">Cell projection</keyword>
<evidence type="ECO:0000256" key="8">
    <source>
        <dbReference type="ARBA" id="ARBA00022801"/>
    </source>
</evidence>
<evidence type="ECO:0000256" key="11">
    <source>
        <dbReference type="ARBA" id="ARBA00030835"/>
    </source>
</evidence>